<feature type="compositionally biased region" description="Gly residues" evidence="3">
    <location>
        <begin position="361"/>
        <end position="374"/>
    </location>
</feature>
<reference evidence="5" key="1">
    <citation type="submission" date="2014-11" db="EMBL/GenBank/DDBJ databases">
        <authorList>
            <person name="Otto D Thomas"/>
            <person name="Naeem Raeece"/>
        </authorList>
    </citation>
    <scope>NUCLEOTIDE SEQUENCE</scope>
</reference>
<dbReference type="VEuPathDB" id="CryptoDB:Cvel_4449"/>
<dbReference type="AlphaFoldDB" id="A0A0G4GBT9"/>
<name>A0A0G4GBT9_9ALVE</name>
<dbReference type="Pfam" id="PF15739">
    <property type="entry name" value="TSNAXIP1_N"/>
    <property type="match status" value="1"/>
</dbReference>
<evidence type="ECO:0000256" key="2">
    <source>
        <dbReference type="SAM" id="Coils"/>
    </source>
</evidence>
<dbReference type="InterPro" id="IPR032755">
    <property type="entry name" value="TSNAXIP1_N"/>
</dbReference>
<evidence type="ECO:0000259" key="4">
    <source>
        <dbReference type="Pfam" id="PF15739"/>
    </source>
</evidence>
<feature type="compositionally biased region" description="Gly residues" evidence="3">
    <location>
        <begin position="463"/>
        <end position="476"/>
    </location>
</feature>
<keyword evidence="1 2" id="KW-0175">Coiled coil</keyword>
<feature type="compositionally biased region" description="Basic and acidic residues" evidence="3">
    <location>
        <begin position="404"/>
        <end position="426"/>
    </location>
</feature>
<feature type="region of interest" description="Disordered" evidence="3">
    <location>
        <begin position="397"/>
        <end position="484"/>
    </location>
</feature>
<protein>
    <recommendedName>
        <fullName evidence="4">Translin-associated factor X-interacting protein 1 N-terminal domain-containing protein</fullName>
    </recommendedName>
</protein>
<evidence type="ECO:0000256" key="1">
    <source>
        <dbReference type="ARBA" id="ARBA00023054"/>
    </source>
</evidence>
<evidence type="ECO:0000256" key="3">
    <source>
        <dbReference type="SAM" id="MobiDB-lite"/>
    </source>
</evidence>
<feature type="compositionally biased region" description="Basic and acidic residues" evidence="3">
    <location>
        <begin position="1"/>
        <end position="15"/>
    </location>
</feature>
<dbReference type="EMBL" id="CDMZ01001048">
    <property type="protein sequence ID" value="CEM26302.1"/>
    <property type="molecule type" value="Genomic_DNA"/>
</dbReference>
<feature type="region of interest" description="Disordered" evidence="3">
    <location>
        <begin position="87"/>
        <end position="125"/>
    </location>
</feature>
<proteinExistence type="predicted"/>
<sequence length="509" mass="54504">MRRSLTSRDETERSRGARQGSDPTAVPFLLPTASSAPFIAAVEGAGGVNFGPPFPLPHNMRSDPDMETPGMRTISDGSPPSITGAFHSTAPGVPKLTKGNSPFGFGAGETPDDGGDNRSDGGPQGAAFWSHTALGDRNLMVTSDDLKPRRVVEDLTLFIRSELDRQGLLTSPPSIERVRVFGQAYEHLLKQMPTYRPVLSAIKKEYDALVDNLWQRTEGTTALQSRLQVMRHETLAKRAIESLERKVEEERDIRKSMIAPETYEAEQAACRNLHRLLREEKEKYANLERDFHEVERLYQDLQGAFQQYGDAERSFTRAEEFSSERCSLLQRQDSDPPPTGDAQGGQGGHRNQKGGDKAGEKGQGQQGAAAGAGSGLEAAQASASRAAMARKAMINDVLQSRQRTSREGGKIAAGGKEKSGGDKPGEVETLNATMGPGAADGRMAEFGSALAASSFNPDATEAGGDGPTGGASGGSGDNAQGSSSQVRFFDDSFLPFTLAALCWLDVKLS</sequence>
<feature type="domain" description="Translin-associated factor X-interacting protein 1 N-terminal" evidence="4">
    <location>
        <begin position="158"/>
        <end position="250"/>
    </location>
</feature>
<evidence type="ECO:0000313" key="5">
    <source>
        <dbReference type="EMBL" id="CEM26302.1"/>
    </source>
</evidence>
<gene>
    <name evidence="5" type="ORF">Cvel_4449</name>
</gene>
<feature type="coiled-coil region" evidence="2">
    <location>
        <begin position="263"/>
        <end position="304"/>
    </location>
</feature>
<feature type="region of interest" description="Disordered" evidence="3">
    <location>
        <begin position="1"/>
        <end position="29"/>
    </location>
</feature>
<accession>A0A0G4GBT9</accession>
<organism evidence="5">
    <name type="scientific">Chromera velia CCMP2878</name>
    <dbReference type="NCBI Taxonomy" id="1169474"/>
    <lineage>
        <taxon>Eukaryota</taxon>
        <taxon>Sar</taxon>
        <taxon>Alveolata</taxon>
        <taxon>Colpodellida</taxon>
        <taxon>Chromeraceae</taxon>
        <taxon>Chromera</taxon>
    </lineage>
</organism>
<feature type="region of interest" description="Disordered" evidence="3">
    <location>
        <begin position="322"/>
        <end position="376"/>
    </location>
</feature>